<evidence type="ECO:0000256" key="2">
    <source>
        <dbReference type="ARBA" id="ARBA00007928"/>
    </source>
</evidence>
<feature type="transmembrane region" description="Helical" evidence="7">
    <location>
        <begin position="6"/>
        <end position="30"/>
    </location>
</feature>
<dbReference type="PIRSF" id="PIRSF006324">
    <property type="entry name" value="LeuE"/>
    <property type="match status" value="1"/>
</dbReference>
<evidence type="ECO:0000256" key="3">
    <source>
        <dbReference type="ARBA" id="ARBA00022475"/>
    </source>
</evidence>
<dbReference type="NCBIfam" id="NF008201">
    <property type="entry name" value="PRK10958.1"/>
    <property type="match status" value="1"/>
</dbReference>
<gene>
    <name evidence="8" type="ORF">SAMN04489719_2605</name>
</gene>
<feature type="transmembrane region" description="Helical" evidence="7">
    <location>
        <begin position="137"/>
        <end position="159"/>
    </location>
</feature>
<feature type="transmembrane region" description="Helical" evidence="7">
    <location>
        <begin position="75"/>
        <end position="96"/>
    </location>
</feature>
<protein>
    <submittedName>
        <fullName evidence="8">Leucine efflux protein</fullName>
    </submittedName>
</protein>
<dbReference type="GO" id="GO:0005886">
    <property type="term" value="C:plasma membrane"/>
    <property type="evidence" value="ECO:0007669"/>
    <property type="project" value="UniProtKB-SubCell"/>
</dbReference>
<dbReference type="Proteomes" id="UP000199649">
    <property type="component" value="Chromosome I"/>
</dbReference>
<comment type="subcellular location">
    <subcellularLocation>
        <location evidence="1">Cell membrane</location>
        <topology evidence="1">Multi-pass membrane protein</topology>
    </subcellularLocation>
</comment>
<organism evidence="8 9">
    <name type="scientific">Agrococcus carbonis</name>
    <dbReference type="NCBI Taxonomy" id="684552"/>
    <lineage>
        <taxon>Bacteria</taxon>
        <taxon>Bacillati</taxon>
        <taxon>Actinomycetota</taxon>
        <taxon>Actinomycetes</taxon>
        <taxon>Micrococcales</taxon>
        <taxon>Microbacteriaceae</taxon>
        <taxon>Agrococcus</taxon>
    </lineage>
</organism>
<evidence type="ECO:0000256" key="1">
    <source>
        <dbReference type="ARBA" id="ARBA00004651"/>
    </source>
</evidence>
<feature type="transmembrane region" description="Helical" evidence="7">
    <location>
        <begin position="42"/>
        <end position="63"/>
    </location>
</feature>
<dbReference type="STRING" id="684552.SAMN04489719_2605"/>
<evidence type="ECO:0000256" key="5">
    <source>
        <dbReference type="ARBA" id="ARBA00022989"/>
    </source>
</evidence>
<sequence>MSLDAATLAAFIGGVIVIVLLPGANSLYVATTALRGGRPAGFRAMLGVFLGDAILMVLAVLSAQALSANPVIYRILIWAGAAYLCWLALGLVRSAVARIRAKRRRTAEPAPTENPTHPLTAPNPIIAQPRLAPFRTALVTSLLNPKAILFFASYFVQFIDPDSPTPLGDLAVLMLILEVCSAAYLTLLVLVGARIGKRVQPQGWLAIVGTLVAAAAFVALAVRVVVP</sequence>
<dbReference type="OrthoDB" id="9784202at2"/>
<feature type="transmembrane region" description="Helical" evidence="7">
    <location>
        <begin position="171"/>
        <end position="191"/>
    </location>
</feature>
<keyword evidence="9" id="KW-1185">Reference proteome</keyword>
<keyword evidence="6 7" id="KW-0472">Membrane</keyword>
<dbReference type="Pfam" id="PF01810">
    <property type="entry name" value="LysE"/>
    <property type="match status" value="1"/>
</dbReference>
<evidence type="ECO:0000256" key="4">
    <source>
        <dbReference type="ARBA" id="ARBA00022692"/>
    </source>
</evidence>
<feature type="transmembrane region" description="Helical" evidence="7">
    <location>
        <begin position="203"/>
        <end position="226"/>
    </location>
</feature>
<evidence type="ECO:0000313" key="8">
    <source>
        <dbReference type="EMBL" id="SDS56432.1"/>
    </source>
</evidence>
<name>A0A1H1T883_9MICO</name>
<dbReference type="PANTHER" id="PTHR30086">
    <property type="entry name" value="ARGININE EXPORTER PROTEIN ARGO"/>
    <property type="match status" value="1"/>
</dbReference>
<dbReference type="AlphaFoldDB" id="A0A1H1T883"/>
<accession>A0A1H1T883</accession>
<proteinExistence type="inferred from homology"/>
<comment type="similarity">
    <text evidence="2">Belongs to the Rht family.</text>
</comment>
<dbReference type="GO" id="GO:0015190">
    <property type="term" value="F:L-leucine transmembrane transporter activity"/>
    <property type="evidence" value="ECO:0007669"/>
    <property type="project" value="TreeGrafter"/>
</dbReference>
<keyword evidence="4 7" id="KW-0812">Transmembrane</keyword>
<dbReference type="EMBL" id="LT629734">
    <property type="protein sequence ID" value="SDS56432.1"/>
    <property type="molecule type" value="Genomic_DNA"/>
</dbReference>
<evidence type="ECO:0000313" key="9">
    <source>
        <dbReference type="Proteomes" id="UP000199649"/>
    </source>
</evidence>
<dbReference type="RefSeq" id="WP_092667387.1">
    <property type="nucleotide sequence ID" value="NZ_LT629734.1"/>
</dbReference>
<dbReference type="InterPro" id="IPR001123">
    <property type="entry name" value="LeuE-type"/>
</dbReference>
<evidence type="ECO:0000256" key="6">
    <source>
        <dbReference type="ARBA" id="ARBA00023136"/>
    </source>
</evidence>
<dbReference type="PANTHER" id="PTHR30086:SF15">
    <property type="entry name" value="LEUCINE EFFLUX PROTEIN"/>
    <property type="match status" value="1"/>
</dbReference>
<dbReference type="GO" id="GO:0015820">
    <property type="term" value="P:L-leucine transport"/>
    <property type="evidence" value="ECO:0007669"/>
    <property type="project" value="TreeGrafter"/>
</dbReference>
<evidence type="ECO:0000256" key="7">
    <source>
        <dbReference type="SAM" id="Phobius"/>
    </source>
</evidence>
<keyword evidence="3" id="KW-1003">Cell membrane</keyword>
<keyword evidence="5 7" id="KW-1133">Transmembrane helix</keyword>
<reference evidence="9" key="1">
    <citation type="submission" date="2016-10" db="EMBL/GenBank/DDBJ databases">
        <authorList>
            <person name="Varghese N."/>
            <person name="Submissions S."/>
        </authorList>
    </citation>
    <scope>NUCLEOTIDE SEQUENCE [LARGE SCALE GENOMIC DNA]</scope>
    <source>
        <strain evidence="9">DSM 22965</strain>
    </source>
</reference>